<evidence type="ECO:0008006" key="3">
    <source>
        <dbReference type="Google" id="ProtNLM"/>
    </source>
</evidence>
<accession>A0A0F8Z516</accession>
<dbReference type="AlphaFoldDB" id="A0A0F8Z516"/>
<comment type="caution">
    <text evidence="2">The sequence shown here is derived from an EMBL/GenBank/DDBJ whole genome shotgun (WGS) entry which is preliminary data.</text>
</comment>
<evidence type="ECO:0000256" key="1">
    <source>
        <dbReference type="SAM" id="Phobius"/>
    </source>
</evidence>
<reference evidence="2" key="1">
    <citation type="journal article" date="2015" name="Nature">
        <title>Complex archaea that bridge the gap between prokaryotes and eukaryotes.</title>
        <authorList>
            <person name="Spang A."/>
            <person name="Saw J.H."/>
            <person name="Jorgensen S.L."/>
            <person name="Zaremba-Niedzwiedzka K."/>
            <person name="Martijn J."/>
            <person name="Lind A.E."/>
            <person name="van Eijk R."/>
            <person name="Schleper C."/>
            <person name="Guy L."/>
            <person name="Ettema T.J."/>
        </authorList>
    </citation>
    <scope>NUCLEOTIDE SEQUENCE</scope>
</reference>
<feature type="transmembrane region" description="Helical" evidence="1">
    <location>
        <begin position="12"/>
        <end position="31"/>
    </location>
</feature>
<keyword evidence="1" id="KW-0472">Membrane</keyword>
<evidence type="ECO:0000313" key="2">
    <source>
        <dbReference type="EMBL" id="KKK88847.1"/>
    </source>
</evidence>
<gene>
    <name evidence="2" type="ORF">LCGC14_2739060</name>
</gene>
<keyword evidence="1" id="KW-0812">Transmembrane</keyword>
<feature type="non-terminal residue" evidence="2">
    <location>
        <position position="52"/>
    </location>
</feature>
<name>A0A0F8Z516_9ZZZZ</name>
<dbReference type="EMBL" id="LAZR01049779">
    <property type="protein sequence ID" value="KKK88847.1"/>
    <property type="molecule type" value="Genomic_DNA"/>
</dbReference>
<sequence length="52" mass="5654">MIPLRDNIPTDHLPVVTLVIIAINVAVFLLLQGPSLSGVEDRPIVEYGAIPY</sequence>
<keyword evidence="1" id="KW-1133">Transmembrane helix</keyword>
<protein>
    <recommendedName>
        <fullName evidence="3">Rhomboid family intramembrane serine protease</fullName>
    </recommendedName>
</protein>
<organism evidence="2">
    <name type="scientific">marine sediment metagenome</name>
    <dbReference type="NCBI Taxonomy" id="412755"/>
    <lineage>
        <taxon>unclassified sequences</taxon>
        <taxon>metagenomes</taxon>
        <taxon>ecological metagenomes</taxon>
    </lineage>
</organism>
<proteinExistence type="predicted"/>